<proteinExistence type="predicted"/>
<accession>A0A1J1IQW3</accession>
<name>A0A1J1IQW3_9DIPT</name>
<dbReference type="Proteomes" id="UP000183832">
    <property type="component" value="Unassembled WGS sequence"/>
</dbReference>
<sequence length="66" mass="7906">MPLGLALVMFSERKKEIKKNKSSKTGNKIKFQEKLVKEKTTWRGQRMESWVCLKLTFPHFYEMLKV</sequence>
<dbReference type="EMBL" id="CVRI01000057">
    <property type="protein sequence ID" value="CRL02536.1"/>
    <property type="molecule type" value="Genomic_DNA"/>
</dbReference>
<keyword evidence="2" id="KW-1185">Reference proteome</keyword>
<organism evidence="1 2">
    <name type="scientific">Clunio marinus</name>
    <dbReference type="NCBI Taxonomy" id="568069"/>
    <lineage>
        <taxon>Eukaryota</taxon>
        <taxon>Metazoa</taxon>
        <taxon>Ecdysozoa</taxon>
        <taxon>Arthropoda</taxon>
        <taxon>Hexapoda</taxon>
        <taxon>Insecta</taxon>
        <taxon>Pterygota</taxon>
        <taxon>Neoptera</taxon>
        <taxon>Endopterygota</taxon>
        <taxon>Diptera</taxon>
        <taxon>Nematocera</taxon>
        <taxon>Chironomoidea</taxon>
        <taxon>Chironomidae</taxon>
        <taxon>Clunio</taxon>
    </lineage>
</organism>
<gene>
    <name evidence="1" type="ORF">CLUMA_CG015552</name>
</gene>
<reference evidence="1 2" key="1">
    <citation type="submission" date="2015-04" db="EMBL/GenBank/DDBJ databases">
        <authorList>
            <person name="Syromyatnikov M.Y."/>
            <person name="Popov V.N."/>
        </authorList>
    </citation>
    <scope>NUCLEOTIDE SEQUENCE [LARGE SCALE GENOMIC DNA]</scope>
</reference>
<evidence type="ECO:0000313" key="1">
    <source>
        <dbReference type="EMBL" id="CRL02536.1"/>
    </source>
</evidence>
<evidence type="ECO:0000313" key="2">
    <source>
        <dbReference type="Proteomes" id="UP000183832"/>
    </source>
</evidence>
<dbReference type="AlphaFoldDB" id="A0A1J1IQW3"/>
<protein>
    <submittedName>
        <fullName evidence="1">CLUMA_CG015552, isoform A</fullName>
    </submittedName>
</protein>